<name>A0A9E7MIQ9_9CAUD</name>
<evidence type="ECO:0000313" key="2">
    <source>
        <dbReference type="Proteomes" id="UP001057418"/>
    </source>
</evidence>
<keyword evidence="2" id="KW-1185">Reference proteome</keyword>
<evidence type="ECO:0000313" key="1">
    <source>
        <dbReference type="EMBL" id="USL85084.1"/>
    </source>
</evidence>
<sequence length="131" mass="13749">MANPLPPAVALLEARLGVPAGTLEGEDLVRAQAALDDAATLALAEVSDTKAAAWTLDAPKVVVLVVLKAARREYENPRGLEQESLGEHSVGLTDTSGVYLTAREVAQIRRASSGRRGGWVGSVRIQSGYGE</sequence>
<evidence type="ECO:0008006" key="3">
    <source>
        <dbReference type="Google" id="ProtNLM"/>
    </source>
</evidence>
<accession>A0A9E7MIQ9</accession>
<proteinExistence type="predicted"/>
<reference evidence="1" key="1">
    <citation type="submission" date="2022-05" db="EMBL/GenBank/DDBJ databases">
        <authorList>
            <person name="Ruan C."/>
        </authorList>
    </citation>
    <scope>NUCLEOTIDE SEQUENCE</scope>
</reference>
<dbReference type="EMBL" id="ON528933">
    <property type="protein sequence ID" value="USL85084.1"/>
    <property type="molecule type" value="Genomic_DNA"/>
</dbReference>
<organism evidence="1 2">
    <name type="scientific">Arthrobacter phage SWEP2</name>
    <dbReference type="NCBI Taxonomy" id="2945958"/>
    <lineage>
        <taxon>Viruses</taxon>
        <taxon>Duplodnaviria</taxon>
        <taxon>Heunggongvirae</taxon>
        <taxon>Uroviricota</taxon>
        <taxon>Caudoviricetes</taxon>
        <taxon>Casidaviridae</taxon>
        <taxon>Swepdovirus</taxon>
        <taxon>Swepdovirus SWEP2</taxon>
    </lineage>
</organism>
<protein>
    <recommendedName>
        <fullName evidence="3">Head-to-tail adaptor</fullName>
    </recommendedName>
</protein>
<dbReference type="Proteomes" id="UP001057418">
    <property type="component" value="Segment"/>
</dbReference>